<dbReference type="EMBL" id="JARZFX010000001">
    <property type="protein sequence ID" value="MEC5421874.1"/>
    <property type="molecule type" value="Genomic_DNA"/>
</dbReference>
<keyword evidence="5 6" id="KW-0472">Membrane</keyword>
<evidence type="ECO:0000256" key="4">
    <source>
        <dbReference type="ARBA" id="ARBA00022989"/>
    </source>
</evidence>
<feature type="transmembrane region" description="Helical" evidence="6">
    <location>
        <begin position="237"/>
        <end position="257"/>
    </location>
</feature>
<feature type="transmembrane region" description="Helical" evidence="6">
    <location>
        <begin position="69"/>
        <end position="92"/>
    </location>
</feature>
<evidence type="ECO:0000256" key="2">
    <source>
        <dbReference type="ARBA" id="ARBA00022448"/>
    </source>
</evidence>
<protein>
    <submittedName>
        <fullName evidence="7">Dicarboxylate/amino acid:cation symporter</fullName>
    </submittedName>
</protein>
<feature type="transmembrane region" description="Helical" evidence="6">
    <location>
        <begin position="341"/>
        <end position="358"/>
    </location>
</feature>
<dbReference type="RefSeq" id="WP_327605451.1">
    <property type="nucleotide sequence ID" value="NZ_JARZFX010000001.1"/>
</dbReference>
<keyword evidence="3 6" id="KW-0812">Transmembrane</keyword>
<dbReference type="SUPFAM" id="SSF118215">
    <property type="entry name" value="Proton glutamate symport protein"/>
    <property type="match status" value="1"/>
</dbReference>
<reference evidence="7 8" key="1">
    <citation type="journal article" date="2024" name="Int. J. Syst. Evol. Microbiol.">
        <title>Virgibacillus tibetensis sp. nov., isolated from salt lake on the Tibetan Plateau of China.</title>
        <authorList>
            <person name="Phurbu D."/>
            <person name="Liu Z.-X."/>
            <person name="Wang R."/>
            <person name="Zheng Y.-Y."/>
            <person name="Liu H.-C."/>
            <person name="Zhou Y.-G."/>
            <person name="Yu Y.-J."/>
            <person name="Li A.-H."/>
        </authorList>
    </citation>
    <scope>NUCLEOTIDE SEQUENCE [LARGE SCALE GENOMIC DNA]</scope>
    <source>
        <strain evidence="7 8">C22-A2</strain>
    </source>
</reference>
<dbReference type="InterPro" id="IPR036458">
    <property type="entry name" value="Na:dicarbo_symporter_sf"/>
</dbReference>
<sequence length="396" mass="42023">MKGFGLLARIVLAIILGIAIGSIANEWFIQLFATFNGLFGNFLGFIIPLIIIGFIAPGIGSMGRGAGKLLGLTAFIAYSSTVIAGILAFLAAKSIYPTLLKGQSLLAFADPTEGLRSSFFEVEMAPPMGVMTALLLAFVIGLGIAAIKGEALLKITTEFRDIIHLVIERIIIPLLPFHIFGIFANMTYTGQVSTILSVFAKVFVMIIILHLLYLLIQYSIAGTLSKQNPFIMLKKMMPAYFTALGTQSSAATIPVTLKRSKTLKVRESVADFTIPLLANIHLSGSTITLLSCALAVMFLQGDMATFSSIMPFILLLGVTMIAAPGVPGGAVMAAIGLLETMLGFGPTMVSLMIALYLAQDSLGTACNVTGDGAITSIANSLSRRKKLTETDKVEAL</sequence>
<evidence type="ECO:0000313" key="8">
    <source>
        <dbReference type="Proteomes" id="UP001335737"/>
    </source>
</evidence>
<dbReference type="InterPro" id="IPR001991">
    <property type="entry name" value="Na-dicarboxylate_symporter"/>
</dbReference>
<feature type="transmembrane region" description="Helical" evidence="6">
    <location>
        <begin position="35"/>
        <end position="57"/>
    </location>
</feature>
<dbReference type="PRINTS" id="PR00173">
    <property type="entry name" value="EDTRNSPORT"/>
</dbReference>
<feature type="transmembrane region" description="Helical" evidence="6">
    <location>
        <begin position="194"/>
        <end position="216"/>
    </location>
</feature>
<name>A0ABU6K9F7_9BACI</name>
<evidence type="ECO:0000256" key="1">
    <source>
        <dbReference type="ARBA" id="ARBA00004141"/>
    </source>
</evidence>
<evidence type="ECO:0000313" key="7">
    <source>
        <dbReference type="EMBL" id="MEC5421874.1"/>
    </source>
</evidence>
<feature type="transmembrane region" description="Helical" evidence="6">
    <location>
        <begin position="277"/>
        <end position="299"/>
    </location>
</feature>
<keyword evidence="8" id="KW-1185">Reference proteome</keyword>
<accession>A0ABU6K9F7</accession>
<evidence type="ECO:0000256" key="5">
    <source>
        <dbReference type="ARBA" id="ARBA00023136"/>
    </source>
</evidence>
<dbReference type="PANTHER" id="PTHR42865:SF8">
    <property type="entry name" value="SERINE_THREONINE TRANSPORTER SSTT"/>
    <property type="match status" value="1"/>
</dbReference>
<feature type="transmembrane region" description="Helical" evidence="6">
    <location>
        <begin position="7"/>
        <end position="29"/>
    </location>
</feature>
<keyword evidence="4 6" id="KW-1133">Transmembrane helix</keyword>
<comment type="caution">
    <text evidence="7">The sequence shown here is derived from an EMBL/GenBank/DDBJ whole genome shotgun (WGS) entry which is preliminary data.</text>
</comment>
<gene>
    <name evidence="7" type="ORF">QGM71_00010</name>
</gene>
<keyword evidence="2" id="KW-0813">Transport</keyword>
<comment type="subcellular location">
    <subcellularLocation>
        <location evidence="1">Membrane</location>
        <topology evidence="1">Multi-pass membrane protein</topology>
    </subcellularLocation>
</comment>
<feature type="transmembrane region" description="Helical" evidence="6">
    <location>
        <begin position="170"/>
        <end position="188"/>
    </location>
</feature>
<feature type="transmembrane region" description="Helical" evidence="6">
    <location>
        <begin position="128"/>
        <end position="149"/>
    </location>
</feature>
<evidence type="ECO:0000256" key="3">
    <source>
        <dbReference type="ARBA" id="ARBA00022692"/>
    </source>
</evidence>
<organism evidence="7 8">
    <name type="scientific">Virgibacillus tibetensis</name>
    <dbReference type="NCBI Taxonomy" id="3042313"/>
    <lineage>
        <taxon>Bacteria</taxon>
        <taxon>Bacillati</taxon>
        <taxon>Bacillota</taxon>
        <taxon>Bacilli</taxon>
        <taxon>Bacillales</taxon>
        <taxon>Bacillaceae</taxon>
        <taxon>Virgibacillus</taxon>
    </lineage>
</organism>
<evidence type="ECO:0000256" key="6">
    <source>
        <dbReference type="SAM" id="Phobius"/>
    </source>
</evidence>
<dbReference type="Pfam" id="PF00375">
    <property type="entry name" value="SDF"/>
    <property type="match status" value="1"/>
</dbReference>
<dbReference type="Proteomes" id="UP001335737">
    <property type="component" value="Unassembled WGS sequence"/>
</dbReference>
<proteinExistence type="predicted"/>
<dbReference type="PANTHER" id="PTHR42865">
    <property type="entry name" value="PROTON/GLUTAMATE-ASPARTATE SYMPORTER"/>
    <property type="match status" value="1"/>
</dbReference>
<dbReference type="Gene3D" id="1.10.3860.10">
    <property type="entry name" value="Sodium:dicarboxylate symporter"/>
    <property type="match status" value="1"/>
</dbReference>
<feature type="transmembrane region" description="Helical" evidence="6">
    <location>
        <begin position="311"/>
        <end position="335"/>
    </location>
</feature>